<dbReference type="GeneID" id="77845979"/>
<reference evidence="1 3" key="1">
    <citation type="submission" date="2015-01" db="EMBL/GenBank/DDBJ databases">
        <title>Genome sequences of high lactate-tolerant strain Salinicoccus roseus W12 with industrial interest.</title>
        <authorList>
            <person name="Wang H."/>
            <person name="Yu B."/>
        </authorList>
    </citation>
    <scope>NUCLEOTIDE SEQUENCE [LARGE SCALE GENOMIC DNA]</scope>
    <source>
        <strain evidence="1 3">W12</strain>
    </source>
</reference>
<organism evidence="1 3">
    <name type="scientific">Salinicoccus roseus</name>
    <dbReference type="NCBI Taxonomy" id="45670"/>
    <lineage>
        <taxon>Bacteria</taxon>
        <taxon>Bacillati</taxon>
        <taxon>Bacillota</taxon>
        <taxon>Bacilli</taxon>
        <taxon>Bacillales</taxon>
        <taxon>Staphylococcaceae</taxon>
        <taxon>Salinicoccus</taxon>
    </lineage>
</organism>
<gene>
    <name evidence="2" type="ORF">F7P68_0011895</name>
    <name evidence="1" type="ORF">SN16_10475</name>
</gene>
<protein>
    <submittedName>
        <fullName evidence="1">Uncharacterized protein</fullName>
    </submittedName>
</protein>
<dbReference type="RefSeq" id="WP_040106573.1">
    <property type="nucleotide sequence ID" value="NZ_JABEVU030000001.1"/>
</dbReference>
<dbReference type="Proteomes" id="UP000527860">
    <property type="component" value="Unassembled WGS sequence"/>
</dbReference>
<evidence type="ECO:0000313" key="3">
    <source>
        <dbReference type="Proteomes" id="UP000031546"/>
    </source>
</evidence>
<evidence type="ECO:0000313" key="4">
    <source>
        <dbReference type="Proteomes" id="UP000527860"/>
    </source>
</evidence>
<reference evidence="2 4" key="4">
    <citation type="submission" date="2022-12" db="EMBL/GenBank/DDBJ databases">
        <title>Genome analysis and biological profiling of marine Salinicoccus roseus MOSEL-ME25.</title>
        <authorList>
            <person name="Mirza F.T."/>
            <person name="Xie Y."/>
            <person name="Shinwari Z.K."/>
        </authorList>
    </citation>
    <scope>NUCLEOTIDE SEQUENCE [LARGE SCALE GENOMIC DNA]</scope>
    <source>
        <strain evidence="2 4">MOSEL-ME25</strain>
    </source>
</reference>
<name>A0A0C2E3B3_9STAP</name>
<dbReference type="EMBL" id="JABEVU030000001">
    <property type="protein sequence ID" value="MDB0581224.1"/>
    <property type="molecule type" value="Genomic_DNA"/>
</dbReference>
<reference evidence="4" key="2">
    <citation type="submission" date="2020-04" db="EMBL/GenBank/DDBJ databases">
        <title>Genome analysis and biological profiling of marine Cellulosimicrobium funkei MOSEL-ME6.</title>
        <authorList>
            <person name="Tanveer F."/>
            <person name="Xie Y."/>
            <person name="Shinwari Z.K."/>
        </authorList>
    </citation>
    <scope>NUCLEOTIDE SEQUENCE [LARGE SCALE GENOMIC DNA]</scope>
    <source>
        <strain evidence="4">MOSEL-ME25</strain>
    </source>
</reference>
<accession>A0A0C2E3B3</accession>
<dbReference type="Proteomes" id="UP000031546">
    <property type="component" value="Unassembled WGS sequence"/>
</dbReference>
<dbReference type="AlphaFoldDB" id="A0A0C2E3B3"/>
<proteinExistence type="predicted"/>
<keyword evidence="4" id="KW-1185">Reference proteome</keyword>
<evidence type="ECO:0000313" key="2">
    <source>
        <dbReference type="EMBL" id="MDB0581224.1"/>
    </source>
</evidence>
<comment type="caution">
    <text evidence="1">The sequence shown here is derived from an EMBL/GenBank/DDBJ whole genome shotgun (WGS) entry which is preliminary data.</text>
</comment>
<evidence type="ECO:0000313" key="1">
    <source>
        <dbReference type="EMBL" id="KIH69932.1"/>
    </source>
</evidence>
<reference evidence="2" key="3">
    <citation type="submission" date="2020-04" db="EMBL/GenBank/DDBJ databases">
        <authorList>
            <person name="Tanveer F."/>
            <person name="Xie Y."/>
            <person name="Shinwari Z.K."/>
        </authorList>
    </citation>
    <scope>NUCLEOTIDE SEQUENCE</scope>
    <source>
        <strain evidence="2">MOSEL-ME25</strain>
    </source>
</reference>
<dbReference type="EMBL" id="JXII01000009">
    <property type="protein sequence ID" value="KIH69932.1"/>
    <property type="molecule type" value="Genomic_DNA"/>
</dbReference>
<sequence length="76" mass="9062">MEKYIEVKLIGHNEAIRFDDQSIADFSKELHYEQRKFIKCSTGQWYNKEQIESFCRIRVGKSEEPEAHGVTREIIQ</sequence>